<protein>
    <submittedName>
        <fullName evidence="2">Uncharacterized protein</fullName>
    </submittedName>
</protein>
<dbReference type="AlphaFoldDB" id="A0A401NYG0"/>
<organism evidence="2 3">
    <name type="scientific">Scyliorhinus torazame</name>
    <name type="common">Cloudy catshark</name>
    <name type="synonym">Catulus torazame</name>
    <dbReference type="NCBI Taxonomy" id="75743"/>
    <lineage>
        <taxon>Eukaryota</taxon>
        <taxon>Metazoa</taxon>
        <taxon>Chordata</taxon>
        <taxon>Craniata</taxon>
        <taxon>Vertebrata</taxon>
        <taxon>Chondrichthyes</taxon>
        <taxon>Elasmobranchii</taxon>
        <taxon>Galeomorphii</taxon>
        <taxon>Galeoidea</taxon>
        <taxon>Carcharhiniformes</taxon>
        <taxon>Scyliorhinidae</taxon>
        <taxon>Scyliorhinus</taxon>
    </lineage>
</organism>
<gene>
    <name evidence="2" type="ORF">scyTo_0010026</name>
</gene>
<comment type="caution">
    <text evidence="2">The sequence shown here is derived from an EMBL/GenBank/DDBJ whole genome shotgun (WGS) entry which is preliminary data.</text>
</comment>
<dbReference type="EMBL" id="BFAA01004240">
    <property type="protein sequence ID" value="GCB65894.1"/>
    <property type="molecule type" value="Genomic_DNA"/>
</dbReference>
<dbReference type="Proteomes" id="UP000288216">
    <property type="component" value="Unassembled WGS sequence"/>
</dbReference>
<keyword evidence="1" id="KW-1133">Transmembrane helix</keyword>
<keyword evidence="3" id="KW-1185">Reference proteome</keyword>
<evidence type="ECO:0000256" key="1">
    <source>
        <dbReference type="SAM" id="Phobius"/>
    </source>
</evidence>
<name>A0A401NYG0_SCYTO</name>
<keyword evidence="1" id="KW-0472">Membrane</keyword>
<evidence type="ECO:0000313" key="3">
    <source>
        <dbReference type="Proteomes" id="UP000288216"/>
    </source>
</evidence>
<proteinExistence type="predicted"/>
<reference evidence="2 3" key="1">
    <citation type="journal article" date="2018" name="Nat. Ecol. Evol.">
        <title>Shark genomes provide insights into elasmobranch evolution and the origin of vertebrates.</title>
        <authorList>
            <person name="Hara Y"/>
            <person name="Yamaguchi K"/>
            <person name="Onimaru K"/>
            <person name="Kadota M"/>
            <person name="Koyanagi M"/>
            <person name="Keeley SD"/>
            <person name="Tatsumi K"/>
            <person name="Tanaka K"/>
            <person name="Motone F"/>
            <person name="Kageyama Y"/>
            <person name="Nozu R"/>
            <person name="Adachi N"/>
            <person name="Nishimura O"/>
            <person name="Nakagawa R"/>
            <person name="Tanegashima C"/>
            <person name="Kiyatake I"/>
            <person name="Matsumoto R"/>
            <person name="Murakumo K"/>
            <person name="Nishida K"/>
            <person name="Terakita A"/>
            <person name="Kuratani S"/>
            <person name="Sato K"/>
            <person name="Hyodo S Kuraku.S."/>
        </authorList>
    </citation>
    <scope>NUCLEOTIDE SEQUENCE [LARGE SCALE GENOMIC DNA]</scope>
</reference>
<evidence type="ECO:0000313" key="2">
    <source>
        <dbReference type="EMBL" id="GCB65894.1"/>
    </source>
</evidence>
<keyword evidence="1" id="KW-0812">Transmembrane</keyword>
<accession>A0A401NYG0</accession>
<feature type="transmembrane region" description="Helical" evidence="1">
    <location>
        <begin position="12"/>
        <end position="32"/>
    </location>
</feature>
<sequence>MGKVVILLVKDIYYPILAAFGLPANLMTIVILSRGNCGLSKCITAYMGEKYNIIPETQYRYSGDQKDE</sequence>